<keyword evidence="3" id="KW-1185">Reference proteome</keyword>
<dbReference type="OrthoDB" id="9835673at2759"/>
<protein>
    <submittedName>
        <fullName evidence="2">SLP adaptor and CSK interacting membrane protein</fullName>
    </submittedName>
</protein>
<keyword evidence="1" id="KW-0812">Transmembrane</keyword>
<dbReference type="GO" id="GO:0002732">
    <property type="term" value="P:positive regulation of dendritic cell cytokine production"/>
    <property type="evidence" value="ECO:0007669"/>
    <property type="project" value="Ensembl"/>
</dbReference>
<dbReference type="GO" id="GO:0031259">
    <property type="term" value="C:uropod membrane"/>
    <property type="evidence" value="ECO:0007669"/>
    <property type="project" value="Ensembl"/>
</dbReference>
<evidence type="ECO:0000313" key="2">
    <source>
        <dbReference type="Ensembl" id="ENSCPOP00000023040.1"/>
    </source>
</evidence>
<dbReference type="GO" id="GO:0001726">
    <property type="term" value="C:ruffle"/>
    <property type="evidence" value="ECO:0007669"/>
    <property type="project" value="Ensembl"/>
</dbReference>
<dbReference type="InParanoid" id="A0A286XCA9"/>
<dbReference type="GO" id="GO:0060090">
    <property type="term" value="F:molecular adaptor activity"/>
    <property type="evidence" value="ECO:0007669"/>
    <property type="project" value="Ensembl"/>
</dbReference>
<feature type="transmembrane region" description="Helical" evidence="1">
    <location>
        <begin position="13"/>
        <end position="37"/>
    </location>
</feature>
<dbReference type="GO" id="GO:0031666">
    <property type="term" value="P:positive regulation of lipopolysaccharide-mediated signaling pathway"/>
    <property type="evidence" value="ECO:0007669"/>
    <property type="project" value="Ensembl"/>
</dbReference>
<dbReference type="GO" id="GO:0034154">
    <property type="term" value="P:toll-like receptor 7 signaling pathway"/>
    <property type="evidence" value="ECO:0007669"/>
    <property type="project" value="Ensembl"/>
</dbReference>
<dbReference type="GO" id="GO:0032735">
    <property type="term" value="P:positive regulation of interleukin-12 production"/>
    <property type="evidence" value="ECO:0007669"/>
    <property type="project" value="Ensembl"/>
</dbReference>
<dbReference type="Proteomes" id="UP000005447">
    <property type="component" value="Unassembled WGS sequence"/>
</dbReference>
<dbReference type="GO" id="GO:0043235">
    <property type="term" value="C:receptor complex"/>
    <property type="evidence" value="ECO:0007669"/>
    <property type="project" value="Ensembl"/>
</dbReference>
<accession>A0A286XCA9</accession>
<evidence type="ECO:0000256" key="1">
    <source>
        <dbReference type="SAM" id="Phobius"/>
    </source>
</evidence>
<dbReference type="eggNOG" id="ENOG502T3K5">
    <property type="taxonomic scope" value="Eukaryota"/>
</dbReference>
<dbReference type="Ensembl" id="ENSCPOT00000043969.1">
    <property type="protein sequence ID" value="ENSCPOP00000023040.1"/>
    <property type="gene ID" value="ENSCPOG00000038096.1"/>
</dbReference>
<dbReference type="EMBL" id="AAKN02044439">
    <property type="status" value="NOT_ANNOTATED_CDS"/>
    <property type="molecule type" value="Genomic_DNA"/>
</dbReference>
<dbReference type="OMA" id="NYFWIIL"/>
<dbReference type="GO" id="GO:0030175">
    <property type="term" value="C:filopodium"/>
    <property type="evidence" value="ECO:0007669"/>
    <property type="project" value="Ensembl"/>
</dbReference>
<dbReference type="GO" id="GO:0032755">
    <property type="term" value="P:positive regulation of interleukin-6 production"/>
    <property type="evidence" value="ECO:0007669"/>
    <property type="project" value="Ensembl"/>
</dbReference>
<dbReference type="FunCoup" id="A0A286XCA9">
    <property type="interactions" value="67"/>
</dbReference>
<dbReference type="GO" id="GO:0034142">
    <property type="term" value="P:toll-like receptor 4 signaling pathway"/>
    <property type="evidence" value="ECO:0007669"/>
    <property type="project" value="Ensembl"/>
</dbReference>
<dbReference type="GeneID" id="100718931"/>
<dbReference type="RefSeq" id="XP_013004254.1">
    <property type="nucleotide sequence ID" value="XM_013148800.2"/>
</dbReference>
<dbReference type="GO" id="GO:0071226">
    <property type="term" value="P:cellular response to molecule of fungal origin"/>
    <property type="evidence" value="ECO:0007669"/>
    <property type="project" value="Ensembl"/>
</dbReference>
<keyword evidence="1" id="KW-1133">Transmembrane helix</keyword>
<dbReference type="GO" id="GO:0045335">
    <property type="term" value="C:phagocytic vesicle"/>
    <property type="evidence" value="ECO:0007669"/>
    <property type="project" value="Ensembl"/>
</dbReference>
<name>A0A286XCA9_CAVPO</name>
<dbReference type="GO" id="GO:0001772">
    <property type="term" value="C:immunological synapse"/>
    <property type="evidence" value="ECO:0007669"/>
    <property type="project" value="Ensembl"/>
</dbReference>
<evidence type="ECO:0000313" key="3">
    <source>
        <dbReference type="Proteomes" id="UP000005447"/>
    </source>
</evidence>
<dbReference type="GO" id="GO:0034138">
    <property type="term" value="P:toll-like receptor 3 signaling pathway"/>
    <property type="evidence" value="ECO:0007669"/>
    <property type="project" value="Ensembl"/>
</dbReference>
<dbReference type="GeneTree" id="ENSGT00390000007003"/>
<dbReference type="AlphaFoldDB" id="A0A286XCA9"/>
<reference evidence="2" key="2">
    <citation type="submission" date="2025-08" db="UniProtKB">
        <authorList>
            <consortium name="Ensembl"/>
        </authorList>
    </citation>
    <scope>IDENTIFICATION</scope>
    <source>
        <strain evidence="2">2N</strain>
    </source>
</reference>
<dbReference type="VEuPathDB" id="HostDB:ENSCPOG00000038096"/>
<organism evidence="2 3">
    <name type="scientific">Cavia porcellus</name>
    <name type="common">Guinea pig</name>
    <dbReference type="NCBI Taxonomy" id="10141"/>
    <lineage>
        <taxon>Eukaryota</taxon>
        <taxon>Metazoa</taxon>
        <taxon>Chordata</taxon>
        <taxon>Craniata</taxon>
        <taxon>Vertebrata</taxon>
        <taxon>Euteleostomi</taxon>
        <taxon>Mammalia</taxon>
        <taxon>Eutheria</taxon>
        <taxon>Euarchontoglires</taxon>
        <taxon>Glires</taxon>
        <taxon>Rodentia</taxon>
        <taxon>Hystricomorpha</taxon>
        <taxon>Caviidae</taxon>
        <taxon>Cavia</taxon>
    </lineage>
</organism>
<dbReference type="Pfam" id="PF15050">
    <property type="entry name" value="SCIMP"/>
    <property type="match status" value="1"/>
</dbReference>
<dbReference type="CTD" id="388325"/>
<proteinExistence type="predicted"/>
<dbReference type="GO" id="GO:0070374">
    <property type="term" value="P:positive regulation of ERK1 and ERK2 cascade"/>
    <property type="evidence" value="ECO:0007669"/>
    <property type="project" value="Ensembl"/>
</dbReference>
<gene>
    <name evidence="2" type="primary">SCIMP</name>
</gene>
<reference evidence="3" key="1">
    <citation type="journal article" date="2011" name="Nature">
        <title>A high-resolution map of human evolutionary constraint using 29 mammals.</title>
        <authorList>
            <person name="Lindblad-Toh K."/>
            <person name="Garber M."/>
            <person name="Zuk O."/>
            <person name="Lin M.F."/>
            <person name="Parker B.J."/>
            <person name="Washietl S."/>
            <person name="Kheradpour P."/>
            <person name="Ernst J."/>
            <person name="Jordan G."/>
            <person name="Mauceli E."/>
            <person name="Ward L.D."/>
            <person name="Lowe C.B."/>
            <person name="Holloway A.K."/>
            <person name="Clamp M."/>
            <person name="Gnerre S."/>
            <person name="Alfoldi J."/>
            <person name="Beal K."/>
            <person name="Chang J."/>
            <person name="Clawson H."/>
            <person name="Cuff J."/>
            <person name="Di Palma F."/>
            <person name="Fitzgerald S."/>
            <person name="Flicek P."/>
            <person name="Guttman M."/>
            <person name="Hubisz M.J."/>
            <person name="Jaffe D.B."/>
            <person name="Jungreis I."/>
            <person name="Kent W.J."/>
            <person name="Kostka D."/>
            <person name="Lara M."/>
            <person name="Martins A.L."/>
            <person name="Massingham T."/>
            <person name="Moltke I."/>
            <person name="Raney B.J."/>
            <person name="Rasmussen M.D."/>
            <person name="Robinson J."/>
            <person name="Stark A."/>
            <person name="Vilella A.J."/>
            <person name="Wen J."/>
            <person name="Xie X."/>
            <person name="Zody M.C."/>
            <person name="Baldwin J."/>
            <person name="Bloom T."/>
            <person name="Chin C.W."/>
            <person name="Heiman D."/>
            <person name="Nicol R."/>
            <person name="Nusbaum C."/>
            <person name="Young S."/>
            <person name="Wilkinson J."/>
            <person name="Worley K.C."/>
            <person name="Kovar C.L."/>
            <person name="Muzny D.M."/>
            <person name="Gibbs R.A."/>
            <person name="Cree A."/>
            <person name="Dihn H.H."/>
            <person name="Fowler G."/>
            <person name="Jhangiani S."/>
            <person name="Joshi V."/>
            <person name="Lee S."/>
            <person name="Lewis L.R."/>
            <person name="Nazareth L.V."/>
            <person name="Okwuonu G."/>
            <person name="Santibanez J."/>
            <person name="Warren W.C."/>
            <person name="Mardis E.R."/>
            <person name="Weinstock G.M."/>
            <person name="Wilson R.K."/>
            <person name="Delehaunty K."/>
            <person name="Dooling D."/>
            <person name="Fronik C."/>
            <person name="Fulton L."/>
            <person name="Fulton B."/>
            <person name="Graves T."/>
            <person name="Minx P."/>
            <person name="Sodergren E."/>
            <person name="Birney E."/>
            <person name="Margulies E.H."/>
            <person name="Herrero J."/>
            <person name="Green E.D."/>
            <person name="Haussler D."/>
            <person name="Siepel A."/>
            <person name="Goldman N."/>
            <person name="Pollard K.S."/>
            <person name="Pedersen J.S."/>
            <person name="Lander E.S."/>
            <person name="Kellis M."/>
        </authorList>
    </citation>
    <scope>NUCLEOTIDE SEQUENCE [LARGE SCALE GENOMIC DNA]</scope>
    <source>
        <strain evidence="3">2N</strain>
    </source>
</reference>
<sequence>MQDPAAMNWWRKYFWIILAVAIITVSLVLSFILYCLYRWKFKQGKKLKIAKSLKKQNQGEEKMYENVLNQSSDPLPALPPRGSFFQGDSSPQGTSATYSLVNKATHKKTVSTLNNMEPENDYDDVEILGKTQNHNSKTNISSFWHGESSHNVF</sequence>
<dbReference type="GO" id="GO:0031256">
    <property type="term" value="C:leading edge membrane"/>
    <property type="evidence" value="ECO:0007669"/>
    <property type="project" value="Ensembl"/>
</dbReference>
<dbReference type="Bgee" id="ENSCPOG00000038096">
    <property type="expression patterns" value="Expressed in liver and 5 other cell types or tissues"/>
</dbReference>
<reference evidence="2" key="3">
    <citation type="submission" date="2025-09" db="UniProtKB">
        <authorList>
            <consortium name="Ensembl"/>
        </authorList>
    </citation>
    <scope>IDENTIFICATION</scope>
    <source>
        <strain evidence="2">2N</strain>
    </source>
</reference>
<dbReference type="STRING" id="10141.ENSCPOP00000023040"/>
<keyword evidence="1" id="KW-0472">Membrane</keyword>
<dbReference type="GO" id="GO:0032874">
    <property type="term" value="P:positive regulation of stress-activated MAPK cascade"/>
    <property type="evidence" value="ECO:0007669"/>
    <property type="project" value="Ensembl"/>
</dbReference>
<dbReference type="InterPro" id="IPR028181">
    <property type="entry name" value="SCIMP"/>
</dbReference>
<dbReference type="GO" id="GO:0038123">
    <property type="term" value="P:toll-like receptor TLR1:TLR2 signaling pathway"/>
    <property type="evidence" value="ECO:0007669"/>
    <property type="project" value="Ensembl"/>
</dbReference>
<dbReference type="GO" id="GO:0097197">
    <property type="term" value="C:tetraspanin-enriched microdomain"/>
    <property type="evidence" value="ECO:0007669"/>
    <property type="project" value="Ensembl"/>
</dbReference>